<dbReference type="EMBL" id="AGNL01050211">
    <property type="protein sequence ID" value="EJK44070.1"/>
    <property type="molecule type" value="Genomic_DNA"/>
</dbReference>
<gene>
    <name evidence="1" type="ORF">THAOC_37424</name>
</gene>
<evidence type="ECO:0000313" key="2">
    <source>
        <dbReference type="Proteomes" id="UP000266841"/>
    </source>
</evidence>
<comment type="caution">
    <text evidence="1">The sequence shown here is derived from an EMBL/GenBank/DDBJ whole genome shotgun (WGS) entry which is preliminary data.</text>
</comment>
<dbReference type="AlphaFoldDB" id="K0QYU6"/>
<protein>
    <submittedName>
        <fullName evidence="1">Uncharacterized protein</fullName>
    </submittedName>
</protein>
<proteinExistence type="predicted"/>
<dbReference type="Proteomes" id="UP000266841">
    <property type="component" value="Unassembled WGS sequence"/>
</dbReference>
<organism evidence="1 2">
    <name type="scientific">Thalassiosira oceanica</name>
    <name type="common">Marine diatom</name>
    <dbReference type="NCBI Taxonomy" id="159749"/>
    <lineage>
        <taxon>Eukaryota</taxon>
        <taxon>Sar</taxon>
        <taxon>Stramenopiles</taxon>
        <taxon>Ochrophyta</taxon>
        <taxon>Bacillariophyta</taxon>
        <taxon>Coscinodiscophyceae</taxon>
        <taxon>Thalassiosirophycidae</taxon>
        <taxon>Thalassiosirales</taxon>
        <taxon>Thalassiosiraceae</taxon>
        <taxon>Thalassiosira</taxon>
    </lineage>
</organism>
<reference evidence="1 2" key="1">
    <citation type="journal article" date="2012" name="Genome Biol.">
        <title>Genome and low-iron response of an oceanic diatom adapted to chronic iron limitation.</title>
        <authorList>
            <person name="Lommer M."/>
            <person name="Specht M."/>
            <person name="Roy A.S."/>
            <person name="Kraemer L."/>
            <person name="Andreson R."/>
            <person name="Gutowska M.A."/>
            <person name="Wolf J."/>
            <person name="Bergner S.V."/>
            <person name="Schilhabel M.B."/>
            <person name="Klostermeier U.C."/>
            <person name="Beiko R.G."/>
            <person name="Rosenstiel P."/>
            <person name="Hippler M."/>
            <person name="Laroche J."/>
        </authorList>
    </citation>
    <scope>NUCLEOTIDE SEQUENCE [LARGE SCALE GENOMIC DNA]</scope>
    <source>
        <strain evidence="1 2">CCMP1005</strain>
    </source>
</reference>
<accession>K0QYU6</accession>
<evidence type="ECO:0000313" key="1">
    <source>
        <dbReference type="EMBL" id="EJK44070.1"/>
    </source>
</evidence>
<name>K0QYU6_THAOC</name>
<sequence length="144" mass="15030">MMCCGRRAIPMALRPPLSIKRAGSTANLCIIARARPAEVSEPLITSFLWKPAATEVSCGIELVSPCSAACPSGTIFTSFQPDICAGLLSGISAAPLSVGLPSEFGFADQTTPLPAGVNSSISLLSMLPTAVRWRLVVEEHFASP</sequence>
<keyword evidence="2" id="KW-1185">Reference proteome</keyword>